<name>A4BKE7_9GAMM</name>
<keyword evidence="2" id="KW-1185">Reference proteome</keyword>
<reference evidence="1 2" key="1">
    <citation type="submission" date="2006-02" db="EMBL/GenBank/DDBJ databases">
        <authorList>
            <person name="Pinhassi J."/>
            <person name="Pedros-Alio C."/>
            <person name="Ferriera S."/>
            <person name="Johnson J."/>
            <person name="Kravitz S."/>
            <person name="Halpern A."/>
            <person name="Remington K."/>
            <person name="Beeson K."/>
            <person name="Tran B."/>
            <person name="Rogers Y.-H."/>
            <person name="Friedman R."/>
            <person name="Venter J.C."/>
        </authorList>
    </citation>
    <scope>NUCLEOTIDE SEQUENCE [LARGE SCALE GENOMIC DNA]</scope>
    <source>
        <strain evidence="1 2">MED297</strain>
    </source>
</reference>
<evidence type="ECO:0008006" key="3">
    <source>
        <dbReference type="Google" id="ProtNLM"/>
    </source>
</evidence>
<dbReference type="EMBL" id="AAOE01000044">
    <property type="protein sequence ID" value="EAR07394.1"/>
    <property type="molecule type" value="Genomic_DNA"/>
</dbReference>
<sequence length="347" mass="39444">MYVVCYKSPDYIRNKTQLDELKSFGHINLQIVKNTSRGLIRYFEVFSKLKKQVQTFKPNIIILGFRSTEIFWLVKLLSQPNTQIIYDAMMSPYMALRFEAKFGLLGKALSIPIFFIERTVLRSSDLILTDTIGHSNFYADTFKVTSNKIVVLPVGASEKRPKPIANRFPTRPIKFLFYGSFLPLHGVDYLIDSIECIDEKSACFTFVGYSKKYASRLKKLSMRKNIEVIPWVEYEKLIGEVIPAHDVGIGGPFGNTKQSNLVITGKTSEFLCQGKTTLVGSIKTDISFKDKHNCLLIKQGSANEIAKAINWCIENKNKLSEIGMNGQKLYNDELSKTVIKTKLTNIF</sequence>
<dbReference type="AlphaFoldDB" id="A4BKE7"/>
<proteinExistence type="predicted"/>
<accession>A4BKE7</accession>
<evidence type="ECO:0000313" key="2">
    <source>
        <dbReference type="Proteomes" id="UP000005953"/>
    </source>
</evidence>
<organism evidence="1 2">
    <name type="scientific">Reinekea blandensis MED297</name>
    <dbReference type="NCBI Taxonomy" id="314283"/>
    <lineage>
        <taxon>Bacteria</taxon>
        <taxon>Pseudomonadati</taxon>
        <taxon>Pseudomonadota</taxon>
        <taxon>Gammaproteobacteria</taxon>
        <taxon>Oceanospirillales</taxon>
        <taxon>Saccharospirillaceae</taxon>
        <taxon>Reinekea</taxon>
    </lineage>
</organism>
<protein>
    <recommendedName>
        <fullName evidence="3">Glycosyltransferase</fullName>
    </recommendedName>
</protein>
<dbReference type="Gene3D" id="3.40.50.2000">
    <property type="entry name" value="Glycogen Phosphorylase B"/>
    <property type="match status" value="1"/>
</dbReference>
<evidence type="ECO:0000313" key="1">
    <source>
        <dbReference type="EMBL" id="EAR07394.1"/>
    </source>
</evidence>
<gene>
    <name evidence="1" type="ORF">MED297_03437</name>
</gene>
<comment type="caution">
    <text evidence="1">The sequence shown here is derived from an EMBL/GenBank/DDBJ whole genome shotgun (WGS) entry which is preliminary data.</text>
</comment>
<dbReference type="SUPFAM" id="SSF53756">
    <property type="entry name" value="UDP-Glycosyltransferase/glycogen phosphorylase"/>
    <property type="match status" value="1"/>
</dbReference>
<dbReference type="Proteomes" id="UP000005953">
    <property type="component" value="Unassembled WGS sequence"/>
</dbReference>
<dbReference type="STRING" id="314283.MED297_03437"/>
<dbReference type="HOGENOM" id="CLU_041762_0_1_6"/>